<dbReference type="EMBL" id="UGPN01000002">
    <property type="protein sequence ID" value="STY60639.1"/>
    <property type="molecule type" value="Genomic_DNA"/>
</dbReference>
<accession>A0A378MZ83</accession>
<dbReference type="Proteomes" id="UP000254802">
    <property type="component" value="Unassembled WGS sequence"/>
</dbReference>
<evidence type="ECO:0000256" key="1">
    <source>
        <dbReference type="SAM" id="MobiDB-lite"/>
    </source>
</evidence>
<evidence type="ECO:0000313" key="3">
    <source>
        <dbReference type="EMBL" id="STY60639.1"/>
    </source>
</evidence>
<dbReference type="AlphaFoldDB" id="A0A378MZ83"/>
<dbReference type="Gene3D" id="3.30.300.150">
    <property type="entry name" value="DNA polymerase III, tau subunit, domain V"/>
    <property type="match status" value="1"/>
</dbReference>
<proteinExistence type="predicted"/>
<name>A0A378MZ83_MANHA</name>
<protein>
    <submittedName>
        <fullName evidence="3">DNA polymerase III subunit tau</fullName>
        <ecNumber evidence="3">2.7.7.7</ecNumber>
    </submittedName>
</protein>
<gene>
    <name evidence="3" type="primary">dnaX_2</name>
    <name evidence="3" type="ORF">NCTC10638_01845</name>
</gene>
<feature type="domain" description="DNA polymerase III tau subunit" evidence="2">
    <location>
        <begin position="102"/>
        <end position="240"/>
    </location>
</feature>
<dbReference type="EC" id="2.7.7.7" evidence="3"/>
<organism evidence="3 4">
    <name type="scientific">Mannheimia haemolytica</name>
    <name type="common">Pasteurella haemolytica</name>
    <dbReference type="NCBI Taxonomy" id="75985"/>
    <lineage>
        <taxon>Bacteria</taxon>
        <taxon>Pseudomonadati</taxon>
        <taxon>Pseudomonadota</taxon>
        <taxon>Gammaproteobacteria</taxon>
        <taxon>Pasteurellales</taxon>
        <taxon>Pasteurellaceae</taxon>
        <taxon>Mannheimia</taxon>
    </lineage>
</organism>
<feature type="region of interest" description="Disordered" evidence="1">
    <location>
        <begin position="1"/>
        <end position="29"/>
    </location>
</feature>
<dbReference type="InterPro" id="IPR021029">
    <property type="entry name" value="DNA_pol_III_tau_dom-5"/>
</dbReference>
<keyword evidence="3" id="KW-0548">Nucleotidyltransferase</keyword>
<sequence length="247" mass="27731">MAALEARKKLQAQQANLAQTEKKKPELKAPQVIAKKSANQTASLQERFISLAENQHKAVLQVSKKTESAPKSVEDEDYRWTWLNPELENQADSAKPSDIKQAILQERTPELVAKTIHLSCQQDKWCDIANSLNLGGFSRQIALNSYLAEQNEQHLALVLKPNMAHLDNPESRKNLEAALAEKGYSYELTIGDNSEQQTPLEIRRAIFKQLTEAAKSALLNDEKLMLLRNAFDAQIDESTIRAVAETE</sequence>
<reference evidence="3 4" key="1">
    <citation type="submission" date="2018-06" db="EMBL/GenBank/DDBJ databases">
        <authorList>
            <consortium name="Pathogen Informatics"/>
            <person name="Doyle S."/>
        </authorList>
    </citation>
    <scope>NUCLEOTIDE SEQUENCE [LARGE SCALE GENOMIC DNA]</scope>
    <source>
        <strain evidence="3 4">NCTC10638</strain>
    </source>
</reference>
<dbReference type="InterPro" id="IPR038249">
    <property type="entry name" value="PolIII_tau_V_sf"/>
</dbReference>
<keyword evidence="3" id="KW-0808">Transferase</keyword>
<evidence type="ECO:0000313" key="4">
    <source>
        <dbReference type="Proteomes" id="UP000254802"/>
    </source>
</evidence>
<dbReference type="GO" id="GO:0003887">
    <property type="term" value="F:DNA-directed DNA polymerase activity"/>
    <property type="evidence" value="ECO:0007669"/>
    <property type="project" value="UniProtKB-EC"/>
</dbReference>
<evidence type="ECO:0000259" key="2">
    <source>
        <dbReference type="Pfam" id="PF12170"/>
    </source>
</evidence>
<dbReference type="Pfam" id="PF12170">
    <property type="entry name" value="DNA_pol3_tau_5"/>
    <property type="match status" value="1"/>
</dbReference>